<dbReference type="NCBIfam" id="TIGR01009">
    <property type="entry name" value="rpsC_bact"/>
    <property type="match status" value="1"/>
</dbReference>
<dbReference type="CDD" id="cd02412">
    <property type="entry name" value="KH-II_30S_S3"/>
    <property type="match status" value="1"/>
</dbReference>
<keyword evidence="2 8" id="KW-0699">rRNA-binding</keyword>
<keyword evidence="4 8" id="KW-0689">Ribosomal protein</keyword>
<sequence>MGQKVNPVGLRIGIIRDWEAKWFANKKDYQDLLHEDLKIRNYVAGRLKDAAVSSVDIERAANRINVTIHTGKPGMVIGKGGSEVDALRNNLNHLTGKRVHISISEIKVPDLAAKLVAENIALQLERRVSFRRALKQAIQRSMRAGAKGVRVQVSGRLGGAEIARTEGYSEGTVPLHTLRADIDYALAEAHTTYGRIGVKVWVYRGEILPQRNKSAAEAPQTAPEGGR</sequence>
<dbReference type="InterPro" id="IPR036419">
    <property type="entry name" value="Ribosomal_S3_C_sf"/>
</dbReference>
<reference evidence="12" key="1">
    <citation type="journal article" date="2019" name="Int. J. Syst. Evol. Microbiol.">
        <title>The Global Catalogue of Microorganisms (GCM) 10K type strain sequencing project: providing services to taxonomists for standard genome sequencing and annotation.</title>
        <authorList>
            <consortium name="The Broad Institute Genomics Platform"/>
            <consortium name="The Broad Institute Genome Sequencing Center for Infectious Disease"/>
            <person name="Wu L."/>
            <person name="Ma J."/>
        </authorList>
    </citation>
    <scope>NUCLEOTIDE SEQUENCE [LARGE SCALE GENOMIC DNA]</scope>
    <source>
        <strain evidence="12">CGMCC 1.12286</strain>
    </source>
</reference>
<dbReference type="InterPro" id="IPR005704">
    <property type="entry name" value="Ribosomal_uS3_bac-typ"/>
</dbReference>
<name>A0ABW4JCF5_9BACL</name>
<dbReference type="PROSITE" id="PS00548">
    <property type="entry name" value="RIBOSOMAL_S3"/>
    <property type="match status" value="1"/>
</dbReference>
<evidence type="ECO:0000256" key="6">
    <source>
        <dbReference type="ARBA" id="ARBA00024998"/>
    </source>
</evidence>
<dbReference type="InterPro" id="IPR009019">
    <property type="entry name" value="KH_sf_prok-type"/>
</dbReference>
<protein>
    <recommendedName>
        <fullName evidence="7 8">Small ribosomal subunit protein uS3</fullName>
    </recommendedName>
</protein>
<accession>A0ABW4JCF5</accession>
<dbReference type="HAMAP" id="MF_01309_B">
    <property type="entry name" value="Ribosomal_uS3_B"/>
    <property type="match status" value="1"/>
</dbReference>
<feature type="domain" description="KH type-2" evidence="10">
    <location>
        <begin position="39"/>
        <end position="107"/>
    </location>
</feature>
<dbReference type="Proteomes" id="UP001597079">
    <property type="component" value="Unassembled WGS sequence"/>
</dbReference>
<evidence type="ECO:0000256" key="2">
    <source>
        <dbReference type="ARBA" id="ARBA00022730"/>
    </source>
</evidence>
<dbReference type="EMBL" id="JBHUCX010000001">
    <property type="protein sequence ID" value="MFD1673145.1"/>
    <property type="molecule type" value="Genomic_DNA"/>
</dbReference>
<dbReference type="Pfam" id="PF00189">
    <property type="entry name" value="Ribosomal_S3_C"/>
    <property type="match status" value="1"/>
</dbReference>
<dbReference type="InterPro" id="IPR004044">
    <property type="entry name" value="KH_dom_type_2"/>
</dbReference>
<keyword evidence="5 8" id="KW-0687">Ribonucleoprotein</keyword>
<comment type="function">
    <text evidence="6 8">Binds the lower part of the 30S subunit head. Binds mRNA in the 70S ribosome, positioning it for translation.</text>
</comment>
<dbReference type="SMART" id="SM00322">
    <property type="entry name" value="KH"/>
    <property type="match status" value="1"/>
</dbReference>
<dbReference type="RefSeq" id="WP_377940477.1">
    <property type="nucleotide sequence ID" value="NZ_JBHUCX010000001.1"/>
</dbReference>
<dbReference type="InterPro" id="IPR001351">
    <property type="entry name" value="Ribosomal_uS3_C"/>
</dbReference>
<dbReference type="PANTHER" id="PTHR11760">
    <property type="entry name" value="30S/40S RIBOSOMAL PROTEIN S3"/>
    <property type="match status" value="1"/>
</dbReference>
<gene>
    <name evidence="8 11" type="primary">rpsC</name>
    <name evidence="11" type="ORF">ACFSB2_00220</name>
</gene>
<evidence type="ECO:0000256" key="1">
    <source>
        <dbReference type="ARBA" id="ARBA00010761"/>
    </source>
</evidence>
<organism evidence="11 12">
    <name type="scientific">Alicyclobacillus fodiniaquatilis</name>
    <dbReference type="NCBI Taxonomy" id="1661150"/>
    <lineage>
        <taxon>Bacteria</taxon>
        <taxon>Bacillati</taxon>
        <taxon>Bacillota</taxon>
        <taxon>Bacilli</taxon>
        <taxon>Bacillales</taxon>
        <taxon>Alicyclobacillaceae</taxon>
        <taxon>Alicyclobacillus</taxon>
    </lineage>
</organism>
<dbReference type="InterPro" id="IPR018280">
    <property type="entry name" value="Ribosomal_uS3_CS"/>
</dbReference>
<evidence type="ECO:0000313" key="11">
    <source>
        <dbReference type="EMBL" id="MFD1673145.1"/>
    </source>
</evidence>
<dbReference type="PROSITE" id="PS50823">
    <property type="entry name" value="KH_TYPE_2"/>
    <property type="match status" value="1"/>
</dbReference>
<dbReference type="InterPro" id="IPR015946">
    <property type="entry name" value="KH_dom-like_a/b"/>
</dbReference>
<proteinExistence type="inferred from homology"/>
<dbReference type="InterPro" id="IPR004087">
    <property type="entry name" value="KH_dom"/>
</dbReference>
<dbReference type="GO" id="GO:0005840">
    <property type="term" value="C:ribosome"/>
    <property type="evidence" value="ECO:0007669"/>
    <property type="project" value="UniProtKB-KW"/>
</dbReference>
<dbReference type="Pfam" id="PF07650">
    <property type="entry name" value="KH_2"/>
    <property type="match status" value="1"/>
</dbReference>
<keyword evidence="3 8" id="KW-0694">RNA-binding</keyword>
<dbReference type="InterPro" id="IPR057258">
    <property type="entry name" value="Ribosomal_uS3"/>
</dbReference>
<evidence type="ECO:0000256" key="5">
    <source>
        <dbReference type="ARBA" id="ARBA00023274"/>
    </source>
</evidence>
<comment type="similarity">
    <text evidence="1 8 9">Belongs to the universal ribosomal protein uS3 family.</text>
</comment>
<evidence type="ECO:0000256" key="3">
    <source>
        <dbReference type="ARBA" id="ARBA00022884"/>
    </source>
</evidence>
<evidence type="ECO:0000256" key="7">
    <source>
        <dbReference type="ARBA" id="ARBA00035257"/>
    </source>
</evidence>
<evidence type="ECO:0000256" key="9">
    <source>
        <dbReference type="RuleBase" id="RU003624"/>
    </source>
</evidence>
<evidence type="ECO:0000259" key="10">
    <source>
        <dbReference type="PROSITE" id="PS50823"/>
    </source>
</evidence>
<dbReference type="Gene3D" id="3.30.1140.32">
    <property type="entry name" value="Ribosomal protein S3, C-terminal domain"/>
    <property type="match status" value="1"/>
</dbReference>
<keyword evidence="12" id="KW-1185">Reference proteome</keyword>
<dbReference type="Gene3D" id="3.30.300.20">
    <property type="match status" value="1"/>
</dbReference>
<evidence type="ECO:0000256" key="4">
    <source>
        <dbReference type="ARBA" id="ARBA00022980"/>
    </source>
</evidence>
<dbReference type="PANTHER" id="PTHR11760:SF19">
    <property type="entry name" value="SMALL RIBOSOMAL SUBUNIT PROTEIN US3C"/>
    <property type="match status" value="1"/>
</dbReference>
<dbReference type="SUPFAM" id="SSF54814">
    <property type="entry name" value="Prokaryotic type KH domain (KH-domain type II)"/>
    <property type="match status" value="1"/>
</dbReference>
<comment type="subunit">
    <text evidence="8">Part of the 30S ribosomal subunit. Forms a tight complex with proteins S10 and S14.</text>
</comment>
<evidence type="ECO:0000313" key="12">
    <source>
        <dbReference type="Proteomes" id="UP001597079"/>
    </source>
</evidence>
<evidence type="ECO:0000256" key="8">
    <source>
        <dbReference type="HAMAP-Rule" id="MF_01309"/>
    </source>
</evidence>
<comment type="caution">
    <text evidence="11">The sequence shown here is derived from an EMBL/GenBank/DDBJ whole genome shotgun (WGS) entry which is preliminary data.</text>
</comment>
<dbReference type="SUPFAM" id="SSF54821">
    <property type="entry name" value="Ribosomal protein S3 C-terminal domain"/>
    <property type="match status" value="1"/>
</dbReference>